<dbReference type="InParanoid" id="A0A2G5CKT6"/>
<protein>
    <submittedName>
        <fullName evidence="1">Uncharacterized protein</fullName>
    </submittedName>
</protein>
<reference evidence="1 2" key="1">
    <citation type="submission" date="2017-09" db="EMBL/GenBank/DDBJ databases">
        <title>WGS assembly of Aquilegia coerulea Goldsmith.</title>
        <authorList>
            <person name="Hodges S."/>
            <person name="Kramer E."/>
            <person name="Nordborg M."/>
            <person name="Tomkins J."/>
            <person name="Borevitz J."/>
            <person name="Derieg N."/>
            <person name="Yan J."/>
            <person name="Mihaltcheva S."/>
            <person name="Hayes R.D."/>
            <person name="Rokhsar D."/>
        </authorList>
    </citation>
    <scope>NUCLEOTIDE SEQUENCE [LARGE SCALE GENOMIC DNA]</scope>
    <source>
        <strain evidence="2">cv. Goldsmith</strain>
    </source>
</reference>
<dbReference type="EMBL" id="KZ305064">
    <property type="protein sequence ID" value="PIA31878.1"/>
    <property type="molecule type" value="Genomic_DNA"/>
</dbReference>
<evidence type="ECO:0000313" key="2">
    <source>
        <dbReference type="Proteomes" id="UP000230069"/>
    </source>
</evidence>
<organism evidence="1 2">
    <name type="scientific">Aquilegia coerulea</name>
    <name type="common">Rocky mountain columbine</name>
    <dbReference type="NCBI Taxonomy" id="218851"/>
    <lineage>
        <taxon>Eukaryota</taxon>
        <taxon>Viridiplantae</taxon>
        <taxon>Streptophyta</taxon>
        <taxon>Embryophyta</taxon>
        <taxon>Tracheophyta</taxon>
        <taxon>Spermatophyta</taxon>
        <taxon>Magnoliopsida</taxon>
        <taxon>Ranunculales</taxon>
        <taxon>Ranunculaceae</taxon>
        <taxon>Thalictroideae</taxon>
        <taxon>Aquilegia</taxon>
    </lineage>
</organism>
<gene>
    <name evidence="1" type="ORF">AQUCO_04700021v1</name>
</gene>
<keyword evidence="2" id="KW-1185">Reference proteome</keyword>
<evidence type="ECO:0000313" key="1">
    <source>
        <dbReference type="EMBL" id="PIA31878.1"/>
    </source>
</evidence>
<name>A0A2G5CKT6_AQUCA</name>
<dbReference type="Proteomes" id="UP000230069">
    <property type="component" value="Unassembled WGS sequence"/>
</dbReference>
<sequence>MCTPHYPKPTEHPRLPLRCTWVRRKVLLTYSVLKIHFLYTKKEIRVHIKLISNHKYRKKNICNNITKMILLTLCG</sequence>
<dbReference type="AlphaFoldDB" id="A0A2G5CKT6"/>
<accession>A0A2G5CKT6</accession>
<proteinExistence type="predicted"/>